<feature type="transmembrane region" description="Helical" evidence="13">
    <location>
        <begin position="1111"/>
        <end position="1132"/>
    </location>
</feature>
<sequence length="1272" mass="141123">MIEILQMFLFLFKSKYRRKCCFRRFLICALVLLGAVSLVSNASTKCNSTNCSGNGLCKNDTCVCFDGWQGPQCQFCGGKVRLGNKSGTIHDGLGNYSLTSKCSWLIDAPNTTITLHIEEFATECGWDHLYIFDGDSVESPLLAVLSGLMYKDSYNIRRIPEVVAHSGAALIHFFSDDAYNMSGFNVTYRLNACPSTVSGVNCSGHGICIEGLCTCDGHWDGAACHLEKCPGNCGASEDRGICEPEKGCSCIGNYKGEDCSQLANEGYWETVNYHGFTPPGSASHGAAVWRDSMYVIAGESYNRGNLLSVYDFNGNVWETPHILEEPTLRYGHSTVLYGDKIFLYGGVVGNRGPTSELWAFDISAKTWENITVKADSCNDSYIMCGPLKSAGHTATIVNNNINKKVDRMIVIFGHSPRLGYLNTVQEYYFGTREWHIVNTQGYPVKGGYGHTAAWDPLTAKIYVYGGVISESESSQFLSKNLYSYEPNERMWTLLADAPSARYLHTSTFVSAGLMLVFGGNTHNDTSHSLGAKCYSNELLAYDVLCDTWHVMNVPKDLHTDLSRFGHSAVVFADSLYVYGGFDGQMLSDMLKYTAGDCRLPNESACLNSKAGVKCVWDSKSSLCTPVLRVPKDLVLKKEESHIIKCPKLNRSTATSTIIRNELRCEEMEDCLSCLHTTNGCVWCGSACIHSSKKCPKGTTGNSTEFHPSGKFQAPCPSPDPTPVCRQLHTCKACTSQPSCRWRFEHAKCVPHAYSNATAGGSAEALEQNQCQSVCSEFNSCLNCTTEECIWCQNEGRCVDKNAYTSSFPYGQCREWTTVQTKCRTRGLDEHSQCGFYKTCAKCRDDPACGWCDDGSKTGLGACMPGGNRGPTLHTQSLPSSTCPPERWHFTNCPQCQCNGHASCRANTSTCSNCGDLTTGPRCEHCVKSYWGNPVNGGKCAPCQCNRQAEDCHRETGKCYCTTKGIVGDQCEKCDTGNHYHPDPNNKSCYYELTIDYQFTFNLSKKEDRHYTQINFRNSPIKPDIDADFLITCSVLAKMNITVRTENSEEKPIFENTNCTTFRSKFFKSQYKFGAEENVSLTTFYVYVYDFQTPLWIQISFSQYPKLNLQQFFITFSSCFLLLLLVAAVLWKIKQRYDMYRRRQRLFVEMEQMASRPFSQVLVELEVKETVDLKNGLTAGEAKRKKRDAPSPIALEPCYGNRAAVLSLLVRLPTDYCKGGEPYTVKGQSAGLAIASALVTLGNPRKISIDQVKADAKGGKIRKSQSQHPDSCL</sequence>
<dbReference type="FunFam" id="2.60.120.290:FF:000046">
    <property type="entry name" value="Attractin-like protein 1"/>
    <property type="match status" value="1"/>
</dbReference>
<keyword evidence="3" id="KW-0245">EGF-like domain</keyword>
<dbReference type="InterPro" id="IPR015915">
    <property type="entry name" value="Kelch-typ_b-propeller"/>
</dbReference>
<dbReference type="PROSITE" id="PS01180">
    <property type="entry name" value="CUB"/>
    <property type="match status" value="1"/>
</dbReference>
<keyword evidence="4 13" id="KW-0812">Transmembrane</keyword>
<name>A0A9N9U2D6_PHYSR</name>
<dbReference type="EMBL" id="OU900102">
    <property type="protein sequence ID" value="CAG9865471.1"/>
    <property type="molecule type" value="Genomic_DNA"/>
</dbReference>
<comment type="subcellular location">
    <subcellularLocation>
        <location evidence="1">Membrane</location>
        <topology evidence="1">Single-pass membrane protein</topology>
    </subcellularLocation>
</comment>
<dbReference type="PROSITE" id="PS50027">
    <property type="entry name" value="EGF_LAM_2"/>
    <property type="match status" value="1"/>
</dbReference>
<dbReference type="PANTHER" id="PTHR46376">
    <property type="entry name" value="LEUCINE-ZIPPER-LIKE TRANSCRIPTIONAL REGULATOR 1"/>
    <property type="match status" value="1"/>
</dbReference>
<feature type="domain" description="Laminin EGF-like" evidence="15">
    <location>
        <begin position="895"/>
        <end position="941"/>
    </location>
</feature>
<evidence type="ECO:0000313" key="16">
    <source>
        <dbReference type="EMBL" id="CAG9865471.1"/>
    </source>
</evidence>
<dbReference type="PROSITE" id="PS01248">
    <property type="entry name" value="EGF_LAM_1"/>
    <property type="match status" value="1"/>
</dbReference>
<accession>A0A9N9U2D6</accession>
<keyword evidence="2" id="KW-0880">Kelch repeat</keyword>
<dbReference type="InterPro" id="IPR056863">
    <property type="entry name" value="LMN_ATRN_NET-like_EGF"/>
</dbReference>
<dbReference type="Proteomes" id="UP001153712">
    <property type="component" value="Chromosome 9"/>
</dbReference>
<evidence type="ECO:0000256" key="10">
    <source>
        <dbReference type="ARBA" id="ARBA00023180"/>
    </source>
</evidence>
<evidence type="ECO:0000256" key="5">
    <source>
        <dbReference type="ARBA" id="ARBA00022729"/>
    </source>
</evidence>
<proteinExistence type="predicted"/>
<feature type="disulfide bond" evidence="12">
    <location>
        <begin position="925"/>
        <end position="939"/>
    </location>
</feature>
<evidence type="ECO:0000256" key="11">
    <source>
        <dbReference type="ARBA" id="ARBA00023292"/>
    </source>
</evidence>
<keyword evidence="6" id="KW-0677">Repeat</keyword>
<dbReference type="PANTHER" id="PTHR46376:SF2">
    <property type="entry name" value="DISTRACTED, ISOFORM B"/>
    <property type="match status" value="1"/>
</dbReference>
<dbReference type="Gene3D" id="2.10.25.10">
    <property type="entry name" value="Laminin"/>
    <property type="match status" value="1"/>
</dbReference>
<dbReference type="InterPro" id="IPR035914">
    <property type="entry name" value="Sperma_CUB_dom_sf"/>
</dbReference>
<dbReference type="Pfam" id="PF01437">
    <property type="entry name" value="PSI"/>
    <property type="match status" value="1"/>
</dbReference>
<feature type="disulfide bond" evidence="12">
    <location>
        <begin position="913"/>
        <end position="922"/>
    </location>
</feature>
<protein>
    <recommendedName>
        <fullName evidence="18">Attractin</fullName>
    </recommendedName>
</protein>
<feature type="domain" description="CUB" evidence="14">
    <location>
        <begin position="76"/>
        <end position="191"/>
    </location>
</feature>
<keyword evidence="10" id="KW-0325">Glycoprotein</keyword>
<dbReference type="InterPro" id="IPR056732">
    <property type="entry name" value="GBD_ATRN"/>
</dbReference>
<dbReference type="CDD" id="cd00041">
    <property type="entry name" value="CUB"/>
    <property type="match status" value="1"/>
</dbReference>
<dbReference type="Pfam" id="PF24973">
    <property type="entry name" value="EGF_LMN_ATRN"/>
    <property type="match status" value="1"/>
</dbReference>
<dbReference type="InterPro" id="IPR051568">
    <property type="entry name" value="LZTR1/Attractin"/>
</dbReference>
<dbReference type="SMART" id="SM00423">
    <property type="entry name" value="PSI"/>
    <property type="match status" value="5"/>
</dbReference>
<evidence type="ECO:0008006" key="18">
    <source>
        <dbReference type="Google" id="ProtNLM"/>
    </source>
</evidence>
<dbReference type="InterPro" id="IPR000859">
    <property type="entry name" value="CUB_dom"/>
</dbReference>
<dbReference type="InterPro" id="IPR002049">
    <property type="entry name" value="LE_dom"/>
</dbReference>
<dbReference type="SMART" id="SM00180">
    <property type="entry name" value="EGF_Lam"/>
    <property type="match status" value="2"/>
</dbReference>
<evidence type="ECO:0000256" key="7">
    <source>
        <dbReference type="ARBA" id="ARBA00022989"/>
    </source>
</evidence>
<comment type="caution">
    <text evidence="12">Lacks conserved residue(s) required for the propagation of feature annotation.</text>
</comment>
<gene>
    <name evidence="16" type="ORF">PHYEVI_LOCUS11704</name>
</gene>
<evidence type="ECO:0000256" key="2">
    <source>
        <dbReference type="ARBA" id="ARBA00022441"/>
    </source>
</evidence>
<dbReference type="CDD" id="cd00055">
    <property type="entry name" value="EGF_Lam"/>
    <property type="match status" value="2"/>
</dbReference>
<keyword evidence="5" id="KW-0732">Signal</keyword>
<evidence type="ECO:0000256" key="1">
    <source>
        <dbReference type="ARBA" id="ARBA00004167"/>
    </source>
</evidence>
<dbReference type="OrthoDB" id="9998912at2759"/>
<dbReference type="InterPro" id="IPR056737">
    <property type="entry name" value="Beta-prop_ATRN-MKLN-like"/>
</dbReference>
<keyword evidence="17" id="KW-1185">Reference proteome</keyword>
<dbReference type="GO" id="GO:0048731">
    <property type="term" value="P:system development"/>
    <property type="evidence" value="ECO:0007669"/>
    <property type="project" value="UniProtKB-ARBA"/>
</dbReference>
<dbReference type="AlphaFoldDB" id="A0A9N9U2D6"/>
<keyword evidence="8 13" id="KW-0472">Membrane</keyword>
<keyword evidence="7 13" id="KW-1133">Transmembrane helix</keyword>
<dbReference type="Pfam" id="PF24981">
    <property type="entry name" value="Beta-prop_ATRN-LZTR1"/>
    <property type="match status" value="1"/>
</dbReference>
<dbReference type="InterPro" id="IPR016201">
    <property type="entry name" value="PSI"/>
</dbReference>
<evidence type="ECO:0000256" key="13">
    <source>
        <dbReference type="SAM" id="Phobius"/>
    </source>
</evidence>
<organism evidence="16 17">
    <name type="scientific">Phyllotreta striolata</name>
    <name type="common">Striped flea beetle</name>
    <name type="synonym">Crioceris striolata</name>
    <dbReference type="NCBI Taxonomy" id="444603"/>
    <lineage>
        <taxon>Eukaryota</taxon>
        <taxon>Metazoa</taxon>
        <taxon>Ecdysozoa</taxon>
        <taxon>Arthropoda</taxon>
        <taxon>Hexapoda</taxon>
        <taxon>Insecta</taxon>
        <taxon>Pterygota</taxon>
        <taxon>Neoptera</taxon>
        <taxon>Endopterygota</taxon>
        <taxon>Coleoptera</taxon>
        <taxon>Polyphaga</taxon>
        <taxon>Cucujiformia</taxon>
        <taxon>Chrysomeloidea</taxon>
        <taxon>Chrysomelidae</taxon>
        <taxon>Galerucinae</taxon>
        <taxon>Alticini</taxon>
        <taxon>Phyllotreta</taxon>
    </lineage>
</organism>
<evidence type="ECO:0000256" key="4">
    <source>
        <dbReference type="ARBA" id="ARBA00022692"/>
    </source>
</evidence>
<dbReference type="SUPFAM" id="SSF57196">
    <property type="entry name" value="EGF/Laminin"/>
    <property type="match status" value="1"/>
</dbReference>
<evidence type="ECO:0000256" key="12">
    <source>
        <dbReference type="PROSITE-ProRule" id="PRU00460"/>
    </source>
</evidence>
<keyword evidence="11 12" id="KW-0424">Laminin EGF-like domain</keyword>
<evidence type="ECO:0000256" key="9">
    <source>
        <dbReference type="ARBA" id="ARBA00023157"/>
    </source>
</evidence>
<dbReference type="SUPFAM" id="SSF49854">
    <property type="entry name" value="Spermadhesin, CUB domain"/>
    <property type="match status" value="1"/>
</dbReference>
<dbReference type="Pfam" id="PF00053">
    <property type="entry name" value="EGF_laminin"/>
    <property type="match status" value="1"/>
</dbReference>
<evidence type="ECO:0000256" key="3">
    <source>
        <dbReference type="ARBA" id="ARBA00022536"/>
    </source>
</evidence>
<dbReference type="Pfam" id="PF24972">
    <property type="entry name" value="GBD_ATRN"/>
    <property type="match status" value="1"/>
</dbReference>
<dbReference type="GO" id="GO:0016020">
    <property type="term" value="C:membrane"/>
    <property type="evidence" value="ECO:0007669"/>
    <property type="project" value="UniProtKB-SubCell"/>
</dbReference>
<dbReference type="PROSITE" id="PS00022">
    <property type="entry name" value="EGF_1"/>
    <property type="match status" value="2"/>
</dbReference>
<dbReference type="SMART" id="SM00042">
    <property type="entry name" value="CUB"/>
    <property type="match status" value="1"/>
</dbReference>
<keyword evidence="9 12" id="KW-1015">Disulfide bond</keyword>
<dbReference type="GO" id="GO:0048513">
    <property type="term" value="P:animal organ development"/>
    <property type="evidence" value="ECO:0007669"/>
    <property type="project" value="UniProtKB-ARBA"/>
</dbReference>
<dbReference type="Gene3D" id="2.60.120.290">
    <property type="entry name" value="Spermadhesin, CUB domain"/>
    <property type="match status" value="1"/>
</dbReference>
<evidence type="ECO:0000259" key="14">
    <source>
        <dbReference type="PROSITE" id="PS01180"/>
    </source>
</evidence>
<evidence type="ECO:0000256" key="8">
    <source>
        <dbReference type="ARBA" id="ARBA00023136"/>
    </source>
</evidence>
<dbReference type="InterPro" id="IPR000742">
    <property type="entry name" value="EGF"/>
</dbReference>
<dbReference type="Pfam" id="PF23106">
    <property type="entry name" value="EGF_Teneurin"/>
    <property type="match status" value="2"/>
</dbReference>
<evidence type="ECO:0000313" key="17">
    <source>
        <dbReference type="Proteomes" id="UP001153712"/>
    </source>
</evidence>
<dbReference type="SUPFAM" id="SSF117281">
    <property type="entry name" value="Kelch motif"/>
    <property type="match status" value="1"/>
</dbReference>
<dbReference type="InterPro" id="IPR002165">
    <property type="entry name" value="Plexin_repeat"/>
</dbReference>
<reference evidence="16" key="1">
    <citation type="submission" date="2022-01" db="EMBL/GenBank/DDBJ databases">
        <authorList>
            <person name="King R."/>
        </authorList>
    </citation>
    <scope>NUCLEOTIDE SEQUENCE</scope>
</reference>
<dbReference type="Gene3D" id="2.120.10.80">
    <property type="entry name" value="Kelch-type beta propeller"/>
    <property type="match status" value="2"/>
</dbReference>
<evidence type="ECO:0000256" key="6">
    <source>
        <dbReference type="ARBA" id="ARBA00022737"/>
    </source>
</evidence>
<dbReference type="GO" id="GO:0005794">
    <property type="term" value="C:Golgi apparatus"/>
    <property type="evidence" value="ECO:0007669"/>
    <property type="project" value="TreeGrafter"/>
</dbReference>
<evidence type="ECO:0000259" key="15">
    <source>
        <dbReference type="PROSITE" id="PS50027"/>
    </source>
</evidence>